<gene>
    <name evidence="1" type="ORF">AML91_19990</name>
</gene>
<name>A0ABR5SRQ6_9BACL</name>
<dbReference type="EMBL" id="LIPY01000119">
    <property type="protein sequence ID" value="KWX72738.1"/>
    <property type="molecule type" value="Genomic_DNA"/>
</dbReference>
<keyword evidence="2" id="KW-1185">Reference proteome</keyword>
<protein>
    <submittedName>
        <fullName evidence="1">Uncharacterized protein</fullName>
    </submittedName>
</protein>
<accession>A0ABR5SRQ6</accession>
<organism evidence="1 2">
    <name type="scientific">Paenibacillus jilunlii</name>
    <dbReference type="NCBI Taxonomy" id="682956"/>
    <lineage>
        <taxon>Bacteria</taxon>
        <taxon>Bacillati</taxon>
        <taxon>Bacillota</taxon>
        <taxon>Bacilli</taxon>
        <taxon>Bacillales</taxon>
        <taxon>Paenibacillaceae</taxon>
        <taxon>Paenibacillus</taxon>
    </lineage>
</organism>
<sequence length="68" mass="7628">MICEHAYNTPATTFIEAAFPGEVWITSFYTGENIFLSLERGHSGLFPVYRGGNPFINEQTARKRGEDA</sequence>
<comment type="caution">
    <text evidence="1">The sequence shown here is derived from an EMBL/GenBank/DDBJ whole genome shotgun (WGS) entry which is preliminary data.</text>
</comment>
<dbReference type="Proteomes" id="UP000070252">
    <property type="component" value="Unassembled WGS sequence"/>
</dbReference>
<reference evidence="1 2" key="1">
    <citation type="submission" date="2015-08" db="EMBL/GenBank/DDBJ databases">
        <title>Genome of Paenibacillus jilunlii.</title>
        <authorList>
            <person name="Sant'Anna F.H."/>
            <person name="Ambrosini A."/>
            <person name="Souza R."/>
            <person name="Bach E."/>
            <person name="Fernandes G."/>
            <person name="Balsanelli E."/>
            <person name="Baura V.A."/>
            <person name="Pedrosa F.O."/>
            <person name="Souza E.M."/>
            <person name="Passaglia L."/>
        </authorList>
    </citation>
    <scope>NUCLEOTIDE SEQUENCE [LARGE SCALE GENOMIC DNA]</scope>
    <source>
        <strain evidence="1 2">DSM 23019</strain>
    </source>
</reference>
<proteinExistence type="predicted"/>
<evidence type="ECO:0000313" key="2">
    <source>
        <dbReference type="Proteomes" id="UP000070252"/>
    </source>
</evidence>
<evidence type="ECO:0000313" key="1">
    <source>
        <dbReference type="EMBL" id="KWX72738.1"/>
    </source>
</evidence>